<dbReference type="AlphaFoldDB" id="A0A5C3N5B9"/>
<evidence type="ECO:0000313" key="3">
    <source>
        <dbReference type="Proteomes" id="UP000305948"/>
    </source>
</evidence>
<organism evidence="2 3">
    <name type="scientific">Heliocybe sulcata</name>
    <dbReference type="NCBI Taxonomy" id="5364"/>
    <lineage>
        <taxon>Eukaryota</taxon>
        <taxon>Fungi</taxon>
        <taxon>Dikarya</taxon>
        <taxon>Basidiomycota</taxon>
        <taxon>Agaricomycotina</taxon>
        <taxon>Agaricomycetes</taxon>
        <taxon>Gloeophyllales</taxon>
        <taxon>Gloeophyllaceae</taxon>
        <taxon>Heliocybe</taxon>
    </lineage>
</organism>
<evidence type="ECO:0000313" key="2">
    <source>
        <dbReference type="EMBL" id="TFK52989.1"/>
    </source>
</evidence>
<dbReference type="OrthoDB" id="2570975at2759"/>
<sequence length="381" mass="42005">MVLQNHNVSKPLPPDAEDQPAVKGPEDSRLPRAIREASRRRRARANAGSAAAKYALEQAMRRSRTRSSPQQLRLEMPRAQPPVSDTELVEPDQKPRPKPVPIPRETVTLPRFLERPDYKDIPTQNIVAIEPGLVETPIDYLRDGLEVEGPKMLHTLNAMKPVPLESVLPSEVSVEIKDAASDLPTHMFAVFGRQPFAKGAPKVNKQKVTLYPVHDIIFASHCAHLPKLRTSKPQKENVKLPVVPVCLPSPQTFPILSSYLYTKRVDILLSALLPAPPASLSGPLGLTSVDETIPDDFFKAQKIAYAHQVSKTFTARALLQNAMVINGVWRNVCALGVFDDRLWSAMDFAWDACLTALAFATGNPKAMIATPVEREIAAAVL</sequence>
<proteinExistence type="predicted"/>
<name>A0A5C3N5B9_9AGAM</name>
<evidence type="ECO:0000256" key="1">
    <source>
        <dbReference type="SAM" id="MobiDB-lite"/>
    </source>
</evidence>
<feature type="compositionally biased region" description="Low complexity" evidence="1">
    <location>
        <begin position="45"/>
        <end position="55"/>
    </location>
</feature>
<dbReference type="Proteomes" id="UP000305948">
    <property type="component" value="Unassembled WGS sequence"/>
</dbReference>
<keyword evidence="3" id="KW-1185">Reference proteome</keyword>
<accession>A0A5C3N5B9</accession>
<protein>
    <submittedName>
        <fullName evidence="2">Uncharacterized protein</fullName>
    </submittedName>
</protein>
<dbReference type="EMBL" id="ML213508">
    <property type="protein sequence ID" value="TFK52989.1"/>
    <property type="molecule type" value="Genomic_DNA"/>
</dbReference>
<gene>
    <name evidence="2" type="ORF">OE88DRAFT_1656745</name>
</gene>
<feature type="region of interest" description="Disordered" evidence="1">
    <location>
        <begin position="1"/>
        <end position="103"/>
    </location>
</feature>
<feature type="compositionally biased region" description="Basic and acidic residues" evidence="1">
    <location>
        <begin position="24"/>
        <end position="37"/>
    </location>
</feature>
<reference evidence="2 3" key="1">
    <citation type="journal article" date="2019" name="Nat. Ecol. Evol.">
        <title>Megaphylogeny resolves global patterns of mushroom evolution.</title>
        <authorList>
            <person name="Varga T."/>
            <person name="Krizsan K."/>
            <person name="Foldi C."/>
            <person name="Dima B."/>
            <person name="Sanchez-Garcia M."/>
            <person name="Sanchez-Ramirez S."/>
            <person name="Szollosi G.J."/>
            <person name="Szarkandi J.G."/>
            <person name="Papp V."/>
            <person name="Albert L."/>
            <person name="Andreopoulos W."/>
            <person name="Angelini C."/>
            <person name="Antonin V."/>
            <person name="Barry K.W."/>
            <person name="Bougher N.L."/>
            <person name="Buchanan P."/>
            <person name="Buyck B."/>
            <person name="Bense V."/>
            <person name="Catcheside P."/>
            <person name="Chovatia M."/>
            <person name="Cooper J."/>
            <person name="Damon W."/>
            <person name="Desjardin D."/>
            <person name="Finy P."/>
            <person name="Geml J."/>
            <person name="Haridas S."/>
            <person name="Hughes K."/>
            <person name="Justo A."/>
            <person name="Karasinski D."/>
            <person name="Kautmanova I."/>
            <person name="Kiss B."/>
            <person name="Kocsube S."/>
            <person name="Kotiranta H."/>
            <person name="LaButti K.M."/>
            <person name="Lechner B.E."/>
            <person name="Liimatainen K."/>
            <person name="Lipzen A."/>
            <person name="Lukacs Z."/>
            <person name="Mihaltcheva S."/>
            <person name="Morgado L.N."/>
            <person name="Niskanen T."/>
            <person name="Noordeloos M.E."/>
            <person name="Ohm R.A."/>
            <person name="Ortiz-Santana B."/>
            <person name="Ovrebo C."/>
            <person name="Racz N."/>
            <person name="Riley R."/>
            <person name="Savchenko A."/>
            <person name="Shiryaev A."/>
            <person name="Soop K."/>
            <person name="Spirin V."/>
            <person name="Szebenyi C."/>
            <person name="Tomsovsky M."/>
            <person name="Tulloss R.E."/>
            <person name="Uehling J."/>
            <person name="Grigoriev I.V."/>
            <person name="Vagvolgyi C."/>
            <person name="Papp T."/>
            <person name="Martin F.M."/>
            <person name="Miettinen O."/>
            <person name="Hibbett D.S."/>
            <person name="Nagy L.G."/>
        </authorList>
    </citation>
    <scope>NUCLEOTIDE SEQUENCE [LARGE SCALE GENOMIC DNA]</scope>
    <source>
        <strain evidence="2 3">OMC1185</strain>
    </source>
</reference>